<dbReference type="SUPFAM" id="SSF53067">
    <property type="entry name" value="Actin-like ATPase domain"/>
    <property type="match status" value="1"/>
</dbReference>
<dbReference type="AlphaFoldDB" id="A0A1G8A747"/>
<dbReference type="EMBL" id="FNDK01000002">
    <property type="protein sequence ID" value="SDH16686.1"/>
    <property type="molecule type" value="Genomic_DNA"/>
</dbReference>
<keyword evidence="4" id="KW-0418">Kinase</keyword>
<dbReference type="InterPro" id="IPR036388">
    <property type="entry name" value="WH-like_DNA-bd_sf"/>
</dbReference>
<dbReference type="Gene3D" id="1.10.10.10">
    <property type="entry name" value="Winged helix-like DNA-binding domain superfamily/Winged helix DNA-binding domain"/>
    <property type="match status" value="1"/>
</dbReference>
<dbReference type="InterPro" id="IPR000600">
    <property type="entry name" value="ROK"/>
</dbReference>
<keyword evidence="4" id="KW-0808">Transferase</keyword>
<evidence type="ECO:0000313" key="4">
    <source>
        <dbReference type="EMBL" id="SDH16686.1"/>
    </source>
</evidence>
<dbReference type="PANTHER" id="PTHR18964:SF149">
    <property type="entry name" value="BIFUNCTIONAL UDP-N-ACETYLGLUCOSAMINE 2-EPIMERASE_N-ACETYLMANNOSAMINE KINASE"/>
    <property type="match status" value="1"/>
</dbReference>
<dbReference type="InterPro" id="IPR036390">
    <property type="entry name" value="WH_DNA-bd_sf"/>
</dbReference>
<dbReference type="Pfam" id="PF00480">
    <property type="entry name" value="ROK"/>
    <property type="match status" value="1"/>
</dbReference>
<comment type="function">
    <text evidence="1">Transcriptional repressor of xylose-utilizing enzymes.</text>
</comment>
<dbReference type="Proteomes" id="UP000199163">
    <property type="component" value="Unassembled WGS sequence"/>
</dbReference>
<evidence type="ECO:0000256" key="2">
    <source>
        <dbReference type="ARBA" id="ARBA00006479"/>
    </source>
</evidence>
<sequence length="396" mass="44484">MLMTLLQDTSIKNIPLKMVYQTILQKGPISRNDIIKETELNRSKVVRLIQQLVNQDLIYSYGEDVPHGGRPPVLFEVNASASYIVGVHIIRMHVQVALYDIKGNEREHKQIMLTQSHTSTKVIDHIIQTIKEFLKKHAVSSHHFLGIGIGSIGPIDKQNGLILNPSFFPAPDWKAVPIVKELKEHFHCKVLLEYGSNTAALGEYIYEHSQFNSLLYIMNAWNFGCGIISDRRLWHSRHGDVLSYGHMVVDIHGNLCRCGNRGCLVSYTSLPALLDNIQAEVSSIIEKENVHASHSSVNDIMRIFLSSHDTVQRIVLNSAEYLGIGAANLVNTIKPETVVLDGPLIHQHPSYYEKVVETAQRYLFQDIDGTFQKASMPGKAALIGASRLVLDSYFEL</sequence>
<dbReference type="OrthoDB" id="9796533at2"/>
<keyword evidence="5" id="KW-1185">Reference proteome</keyword>
<reference evidence="4 5" key="1">
    <citation type="submission" date="2016-10" db="EMBL/GenBank/DDBJ databases">
        <authorList>
            <person name="de Groot N.N."/>
        </authorList>
    </citation>
    <scope>NUCLEOTIDE SEQUENCE [LARGE SCALE GENOMIC DNA]</scope>
    <source>
        <strain evidence="4 5">DSM 21632</strain>
    </source>
</reference>
<keyword evidence="3" id="KW-0119">Carbohydrate metabolism</keyword>
<dbReference type="GO" id="GO:0042732">
    <property type="term" value="P:D-xylose metabolic process"/>
    <property type="evidence" value="ECO:0007669"/>
    <property type="project" value="UniProtKB-KW"/>
</dbReference>
<name>A0A1G8A747_9BACI</name>
<accession>A0A1G8A747</accession>
<dbReference type="Gene3D" id="3.30.420.40">
    <property type="match status" value="2"/>
</dbReference>
<dbReference type="PANTHER" id="PTHR18964">
    <property type="entry name" value="ROK (REPRESSOR, ORF, KINASE) FAMILY"/>
    <property type="match status" value="1"/>
</dbReference>
<keyword evidence="3" id="KW-0859">Xylose metabolism</keyword>
<dbReference type="SUPFAM" id="SSF46785">
    <property type="entry name" value="Winged helix' DNA-binding domain"/>
    <property type="match status" value="1"/>
</dbReference>
<organism evidence="4 5">
    <name type="scientific">Alteribacillus persepolensis</name>
    <dbReference type="NCBI Taxonomy" id="568899"/>
    <lineage>
        <taxon>Bacteria</taxon>
        <taxon>Bacillati</taxon>
        <taxon>Bacillota</taxon>
        <taxon>Bacilli</taxon>
        <taxon>Bacillales</taxon>
        <taxon>Bacillaceae</taxon>
        <taxon>Alteribacillus</taxon>
    </lineage>
</organism>
<evidence type="ECO:0000256" key="1">
    <source>
        <dbReference type="ARBA" id="ARBA00002486"/>
    </source>
</evidence>
<dbReference type="InterPro" id="IPR043129">
    <property type="entry name" value="ATPase_NBD"/>
</dbReference>
<dbReference type="STRING" id="568899.SAMN05192534_10246"/>
<proteinExistence type="inferred from homology"/>
<dbReference type="RefSeq" id="WP_091271233.1">
    <property type="nucleotide sequence ID" value="NZ_FNDK01000002.1"/>
</dbReference>
<protein>
    <submittedName>
        <fullName evidence="4">Sugar kinase of the NBD/HSP70 family, may contain an N-terminal HTH domain</fullName>
    </submittedName>
</protein>
<dbReference type="GO" id="GO:0016301">
    <property type="term" value="F:kinase activity"/>
    <property type="evidence" value="ECO:0007669"/>
    <property type="project" value="UniProtKB-KW"/>
</dbReference>
<comment type="similarity">
    <text evidence="2">Belongs to the ROK (NagC/XylR) family.</text>
</comment>
<evidence type="ECO:0000256" key="3">
    <source>
        <dbReference type="ARBA" id="ARBA00022629"/>
    </source>
</evidence>
<evidence type="ECO:0000313" key="5">
    <source>
        <dbReference type="Proteomes" id="UP000199163"/>
    </source>
</evidence>
<gene>
    <name evidence="4" type="ORF">SAMN05192534_10246</name>
</gene>